<feature type="compositionally biased region" description="Basic residues" evidence="6">
    <location>
        <begin position="60"/>
        <end position="71"/>
    </location>
</feature>
<feature type="compositionally biased region" description="Low complexity" evidence="6">
    <location>
        <begin position="264"/>
        <end position="276"/>
    </location>
</feature>
<evidence type="ECO:0000256" key="1">
    <source>
        <dbReference type="ARBA" id="ARBA00010528"/>
    </source>
</evidence>
<evidence type="ECO:0000256" key="4">
    <source>
        <dbReference type="ARBA" id="ARBA00035244"/>
    </source>
</evidence>
<dbReference type="InterPro" id="IPR013005">
    <property type="entry name" value="Ribosomal_uL4-like"/>
</dbReference>
<comment type="function">
    <text evidence="5">Forms part of the polypeptide exit tunnel.</text>
</comment>
<keyword evidence="3 5" id="KW-0687">Ribonucleoprotein</keyword>
<dbReference type="GO" id="GO:0003735">
    <property type="term" value="F:structural constituent of ribosome"/>
    <property type="evidence" value="ECO:0007669"/>
    <property type="project" value="InterPro"/>
</dbReference>
<name>A0A0H4T0W0_9BACT</name>
<dbReference type="AlphaFoldDB" id="A0A0H4T0W0"/>
<keyword evidence="5" id="KW-0699">rRNA-binding</keyword>
<dbReference type="Gene3D" id="3.40.1370.10">
    <property type="match status" value="1"/>
</dbReference>
<dbReference type="GO" id="GO:1990904">
    <property type="term" value="C:ribonucleoprotein complex"/>
    <property type="evidence" value="ECO:0007669"/>
    <property type="project" value="UniProtKB-KW"/>
</dbReference>
<evidence type="ECO:0000256" key="2">
    <source>
        <dbReference type="ARBA" id="ARBA00022980"/>
    </source>
</evidence>
<evidence type="ECO:0000256" key="6">
    <source>
        <dbReference type="SAM" id="MobiDB-lite"/>
    </source>
</evidence>
<dbReference type="GO" id="GO:0005840">
    <property type="term" value="C:ribosome"/>
    <property type="evidence" value="ECO:0007669"/>
    <property type="project" value="UniProtKB-KW"/>
</dbReference>
<accession>A0A0H4T0W0</accession>
<dbReference type="InterPro" id="IPR023574">
    <property type="entry name" value="Ribosomal_uL4_dom_sf"/>
</dbReference>
<feature type="compositionally biased region" description="Basic and acidic residues" evidence="6">
    <location>
        <begin position="279"/>
        <end position="289"/>
    </location>
</feature>
<evidence type="ECO:0000313" key="7">
    <source>
        <dbReference type="EMBL" id="AKQ01191.1"/>
    </source>
</evidence>
<keyword evidence="5" id="KW-0694">RNA-binding</keyword>
<dbReference type="EMBL" id="KT006954">
    <property type="protein sequence ID" value="AKQ01191.1"/>
    <property type="molecule type" value="Genomic_DNA"/>
</dbReference>
<feature type="region of interest" description="Disordered" evidence="6">
    <location>
        <begin position="234"/>
        <end position="319"/>
    </location>
</feature>
<reference evidence="7" key="1">
    <citation type="journal article" date="2015" name="ISME J.">
        <title>Aquifer environment selects for microbial species cohorts in sediment and groundwater.</title>
        <authorList>
            <person name="Hug L.A."/>
            <person name="Thomas B.C."/>
            <person name="Brown C.T."/>
            <person name="Frischkorn K.R."/>
            <person name="Williams K.H."/>
            <person name="Tringe S.G."/>
            <person name="Banfield J.F."/>
        </authorList>
    </citation>
    <scope>NUCLEOTIDE SEQUENCE</scope>
</reference>
<dbReference type="SUPFAM" id="SSF52166">
    <property type="entry name" value="Ribosomal protein L4"/>
    <property type="match status" value="1"/>
</dbReference>
<comment type="subunit">
    <text evidence="5">Part of the 50S ribosomal subunit.</text>
</comment>
<dbReference type="HAMAP" id="MF_01328_B">
    <property type="entry name" value="Ribosomal_uL4_B"/>
    <property type="match status" value="1"/>
</dbReference>
<comment type="function">
    <text evidence="5">One of the primary rRNA binding proteins, this protein initially binds near the 5'-end of the 23S rRNA. It is important during the early stages of 50S assembly. It makes multiple contacts with different domains of the 23S rRNA in the assembled 50S subunit and ribosome.</text>
</comment>
<evidence type="ECO:0000256" key="5">
    <source>
        <dbReference type="HAMAP-Rule" id="MF_01328"/>
    </source>
</evidence>
<dbReference type="PANTHER" id="PTHR10746:SF6">
    <property type="entry name" value="LARGE RIBOSOMAL SUBUNIT PROTEIN UL4M"/>
    <property type="match status" value="1"/>
</dbReference>
<dbReference type="PANTHER" id="PTHR10746">
    <property type="entry name" value="50S RIBOSOMAL PROTEIN L4"/>
    <property type="match status" value="1"/>
</dbReference>
<dbReference type="InterPro" id="IPR002136">
    <property type="entry name" value="Ribosomal_uL4"/>
</dbReference>
<organism evidence="7">
    <name type="scientific">uncultured bacterium Rifle_16ft_4_minimus_15147</name>
    <dbReference type="NCBI Taxonomy" id="1665153"/>
    <lineage>
        <taxon>Bacteria</taxon>
        <taxon>environmental samples</taxon>
    </lineage>
</organism>
<keyword evidence="2 5" id="KW-0689">Ribosomal protein</keyword>
<comment type="similarity">
    <text evidence="1 5">Belongs to the universal ribosomal protein uL4 family.</text>
</comment>
<sequence length="319" mass="35231">MIKIPVYNQEGKELESIALPNNIFGLKQNSGLLHLASQIYLGNQRKGTAKVKTRAERRGGGKKPWKQKGTGRARAGTTRSPLWRKGGRVFGPTGEQNYHRELPHKTRIKALLMSLSSKAQQQKIIGLNKIDFPKISARSFDQMLKKLPEMRSALFVLPVKDKVVILSARNVSTVTTRTYDNINIMDIMSHDFLVFLKDALPLVEKKWAEISLKGVMTDEEVDVAVKKNIEKAKAETTMRAQRQAEKQAKKKANQISAAPKKTTPKGGPVGSKAPKAAAKKVEVVKKETAGKSVKVKKSPVRAVASGDQPRPAPKKKSSK</sequence>
<feature type="compositionally biased region" description="Basic and acidic residues" evidence="6">
    <location>
        <begin position="234"/>
        <end position="247"/>
    </location>
</feature>
<dbReference type="GO" id="GO:0006412">
    <property type="term" value="P:translation"/>
    <property type="evidence" value="ECO:0007669"/>
    <property type="project" value="UniProtKB-UniRule"/>
</dbReference>
<dbReference type="Pfam" id="PF00573">
    <property type="entry name" value="Ribosomal_L4"/>
    <property type="match status" value="1"/>
</dbReference>
<evidence type="ECO:0000256" key="3">
    <source>
        <dbReference type="ARBA" id="ARBA00023274"/>
    </source>
</evidence>
<protein>
    <recommendedName>
        <fullName evidence="4 5">Large ribosomal subunit protein uL4</fullName>
    </recommendedName>
</protein>
<gene>
    <name evidence="5 7" type="primary">rplD</name>
</gene>
<dbReference type="GO" id="GO:0019843">
    <property type="term" value="F:rRNA binding"/>
    <property type="evidence" value="ECO:0007669"/>
    <property type="project" value="UniProtKB-UniRule"/>
</dbReference>
<proteinExistence type="inferred from homology"/>
<feature type="region of interest" description="Disordered" evidence="6">
    <location>
        <begin position="48"/>
        <end position="98"/>
    </location>
</feature>
<dbReference type="NCBIfam" id="TIGR03953">
    <property type="entry name" value="rplD_bact"/>
    <property type="match status" value="1"/>
</dbReference>